<dbReference type="GO" id="GO:0030246">
    <property type="term" value="F:carbohydrate binding"/>
    <property type="evidence" value="ECO:0007669"/>
    <property type="project" value="InterPro"/>
</dbReference>
<reference evidence="3 4" key="1">
    <citation type="journal article" date="2023" name="Arcadia Sci">
        <title>De novo assembly of a long-read Amblyomma americanum tick genome.</title>
        <authorList>
            <person name="Chou S."/>
            <person name="Poskanzer K.E."/>
            <person name="Rollins M."/>
            <person name="Thuy-Boun P.S."/>
        </authorList>
    </citation>
    <scope>NUCLEOTIDE SEQUENCE [LARGE SCALE GENOMIC DNA]</scope>
    <source>
        <strain evidence="3">F_SG_1</strain>
        <tissue evidence="3">Salivary glands</tissue>
    </source>
</reference>
<evidence type="ECO:0000313" key="3">
    <source>
        <dbReference type="EMBL" id="KAK8781048.1"/>
    </source>
</evidence>
<protein>
    <recommendedName>
        <fullName evidence="2">Glycosyl hydrolase family 38 C-terminal domain-containing protein</fullName>
    </recommendedName>
</protein>
<dbReference type="Pfam" id="PF07748">
    <property type="entry name" value="Glyco_hydro_38C"/>
    <property type="match status" value="1"/>
</dbReference>
<dbReference type="SUPFAM" id="SSF74650">
    <property type="entry name" value="Galactose mutarotase-like"/>
    <property type="match status" value="1"/>
</dbReference>
<dbReference type="Proteomes" id="UP001321473">
    <property type="component" value="Unassembled WGS sequence"/>
</dbReference>
<name>A0AAQ4F2W1_AMBAM</name>
<dbReference type="GO" id="GO:0006013">
    <property type="term" value="P:mannose metabolic process"/>
    <property type="evidence" value="ECO:0007669"/>
    <property type="project" value="InterPro"/>
</dbReference>
<dbReference type="PANTHER" id="PTHR11607:SF3">
    <property type="entry name" value="LYSOSOMAL ALPHA-MANNOSIDASE"/>
    <property type="match status" value="1"/>
</dbReference>
<dbReference type="PANTHER" id="PTHR11607">
    <property type="entry name" value="ALPHA-MANNOSIDASE"/>
    <property type="match status" value="1"/>
</dbReference>
<dbReference type="InterPro" id="IPR011013">
    <property type="entry name" value="Gal_mutarotase_sf_dom"/>
</dbReference>
<dbReference type="EMBL" id="JARKHS020008113">
    <property type="protein sequence ID" value="KAK8781048.1"/>
    <property type="molecule type" value="Genomic_DNA"/>
</dbReference>
<organism evidence="3 4">
    <name type="scientific">Amblyomma americanum</name>
    <name type="common">Lone star tick</name>
    <dbReference type="NCBI Taxonomy" id="6943"/>
    <lineage>
        <taxon>Eukaryota</taxon>
        <taxon>Metazoa</taxon>
        <taxon>Ecdysozoa</taxon>
        <taxon>Arthropoda</taxon>
        <taxon>Chelicerata</taxon>
        <taxon>Arachnida</taxon>
        <taxon>Acari</taxon>
        <taxon>Parasitiformes</taxon>
        <taxon>Ixodida</taxon>
        <taxon>Ixodoidea</taxon>
        <taxon>Ixodidae</taxon>
        <taxon>Amblyomminae</taxon>
        <taxon>Amblyomma</taxon>
    </lineage>
</organism>
<keyword evidence="1" id="KW-1133">Transmembrane helix</keyword>
<feature type="domain" description="Glycosyl hydrolase family 38 C-terminal" evidence="2">
    <location>
        <begin position="116"/>
        <end position="259"/>
    </location>
</feature>
<keyword evidence="4" id="KW-1185">Reference proteome</keyword>
<dbReference type="InterPro" id="IPR011682">
    <property type="entry name" value="Glyco_hydro_38_C"/>
</dbReference>
<keyword evidence="1" id="KW-0472">Membrane</keyword>
<evidence type="ECO:0000256" key="1">
    <source>
        <dbReference type="SAM" id="Phobius"/>
    </source>
</evidence>
<keyword evidence="1" id="KW-0812">Transmembrane</keyword>
<evidence type="ECO:0000313" key="4">
    <source>
        <dbReference type="Proteomes" id="UP001321473"/>
    </source>
</evidence>
<dbReference type="GO" id="GO:0005764">
    <property type="term" value="C:lysosome"/>
    <property type="evidence" value="ECO:0007669"/>
    <property type="project" value="TreeGrafter"/>
</dbReference>
<proteinExistence type="predicted"/>
<dbReference type="Gene3D" id="2.70.98.30">
    <property type="entry name" value="Golgi alpha-mannosidase II, domain 4"/>
    <property type="match status" value="1"/>
</dbReference>
<comment type="caution">
    <text evidence="3">The sequence shown here is derived from an EMBL/GenBank/DDBJ whole genome shotgun (WGS) entry which is preliminary data.</text>
</comment>
<dbReference type="AlphaFoldDB" id="A0AAQ4F2W1"/>
<accession>A0AAQ4F2W1</accession>
<gene>
    <name evidence="3" type="ORF">V5799_017611</name>
</gene>
<dbReference type="GO" id="GO:0004559">
    <property type="term" value="F:alpha-mannosidase activity"/>
    <property type="evidence" value="ECO:0007669"/>
    <property type="project" value="InterPro"/>
</dbReference>
<dbReference type="InterPro" id="IPR050843">
    <property type="entry name" value="Glycosyl_Hydrlase_38"/>
</dbReference>
<sequence>MMVRYANGFLQAVSLAPHRHGIQESSGDAKQSLVFQAEVEPLGASLYHVKVGPAHTSRKSPENYLKLDEAVNFIENEAYVILCISVLAVLGYATLFYAMIGYVMLCSSVLCYSMRYHITWDPNTGLLSSVLLHGSKVSVQLRQTFAAYLFERAAPENVSMPGHYVFTATNEAQELGDQVTYRIITGPLVQEIHQIFNNYISQVITLHSDSPFIEFTWTVGPLTELMAEPTKQSFTGCDVISKFDSDLRSEGFYTDSNGWRDVHRT</sequence>
<feature type="transmembrane region" description="Helical" evidence="1">
    <location>
        <begin position="78"/>
        <end position="105"/>
    </location>
</feature>
<evidence type="ECO:0000259" key="2">
    <source>
        <dbReference type="Pfam" id="PF07748"/>
    </source>
</evidence>